<dbReference type="InterPro" id="IPR056847">
    <property type="entry name" value="Ig_SibA-E_2nd"/>
</dbReference>
<dbReference type="Gene3D" id="2.60.40.10">
    <property type="entry name" value="Immunoglobulins"/>
    <property type="match status" value="2"/>
</dbReference>
<evidence type="ECO:0000256" key="1">
    <source>
        <dbReference type="ARBA" id="ARBA00004167"/>
    </source>
</evidence>
<dbReference type="PANTHER" id="PTHR24028:SF328">
    <property type="entry name" value="CADHERIN-3"/>
    <property type="match status" value="1"/>
</dbReference>
<feature type="domain" description="Cadherin" evidence="6">
    <location>
        <begin position="774"/>
        <end position="879"/>
    </location>
</feature>
<dbReference type="CDD" id="cd11304">
    <property type="entry name" value="Cadherin_repeat"/>
    <property type="match status" value="6"/>
</dbReference>
<name>A0A5A8CVX1_CAFRO</name>
<dbReference type="InterPro" id="IPR056844">
    <property type="entry name" value="SibA-E_N"/>
</dbReference>
<dbReference type="PRINTS" id="PR00205">
    <property type="entry name" value="CADHERIN"/>
</dbReference>
<dbReference type="Proteomes" id="UP000325113">
    <property type="component" value="Unassembled WGS sequence"/>
</dbReference>
<feature type="domain" description="Cadherin" evidence="6">
    <location>
        <begin position="1091"/>
        <end position="1221"/>
    </location>
</feature>
<dbReference type="SMART" id="SM00112">
    <property type="entry name" value="CA"/>
    <property type="match status" value="7"/>
</dbReference>
<dbReference type="Pfam" id="PF24908">
    <property type="entry name" value="Ig_SIBA-E_2nd"/>
    <property type="match status" value="1"/>
</dbReference>
<dbReference type="InterPro" id="IPR002126">
    <property type="entry name" value="Cadherin-like_dom"/>
</dbReference>
<gene>
    <name evidence="7" type="ORF">FNF31_05870</name>
</gene>
<feature type="domain" description="Cadherin" evidence="6">
    <location>
        <begin position="1747"/>
        <end position="1890"/>
    </location>
</feature>
<protein>
    <recommendedName>
        <fullName evidence="6">Cadherin domain-containing protein</fullName>
    </recommendedName>
</protein>
<dbReference type="Pfam" id="PF24907">
    <property type="entry name" value="SIBA-E_N"/>
    <property type="match status" value="1"/>
</dbReference>
<dbReference type="GO" id="GO:0007156">
    <property type="term" value="P:homophilic cell adhesion via plasma membrane adhesion molecules"/>
    <property type="evidence" value="ECO:0007669"/>
    <property type="project" value="InterPro"/>
</dbReference>
<evidence type="ECO:0000256" key="3">
    <source>
        <dbReference type="ARBA" id="ARBA00022989"/>
    </source>
</evidence>
<evidence type="ECO:0000256" key="5">
    <source>
        <dbReference type="SAM" id="MobiDB-lite"/>
    </source>
</evidence>
<dbReference type="InterPro" id="IPR014756">
    <property type="entry name" value="Ig_E-set"/>
</dbReference>
<feature type="compositionally biased region" description="Polar residues" evidence="5">
    <location>
        <begin position="1000"/>
        <end position="1009"/>
    </location>
</feature>
<dbReference type="SMART" id="SM01411">
    <property type="entry name" value="Ephrin_rec_like"/>
    <property type="match status" value="4"/>
</dbReference>
<dbReference type="PANTHER" id="PTHR24028">
    <property type="entry name" value="CADHERIN-87A"/>
    <property type="match status" value="1"/>
</dbReference>
<feature type="domain" description="Cadherin" evidence="6">
    <location>
        <begin position="1579"/>
        <end position="1688"/>
    </location>
</feature>
<dbReference type="InterPro" id="IPR009030">
    <property type="entry name" value="Growth_fac_rcpt_cys_sf"/>
</dbReference>
<dbReference type="InterPro" id="IPR050174">
    <property type="entry name" value="Protocadherin/Cadherin-CA"/>
</dbReference>
<feature type="compositionally biased region" description="Low complexity" evidence="5">
    <location>
        <begin position="986"/>
        <end position="999"/>
    </location>
</feature>
<keyword evidence="3" id="KW-0472">Membrane</keyword>
<dbReference type="GO" id="GO:0005509">
    <property type="term" value="F:calcium ion binding"/>
    <property type="evidence" value="ECO:0007669"/>
    <property type="project" value="InterPro"/>
</dbReference>
<dbReference type="PROSITE" id="PS50268">
    <property type="entry name" value="CADHERIN_2"/>
    <property type="match status" value="7"/>
</dbReference>
<evidence type="ECO:0000313" key="8">
    <source>
        <dbReference type="Proteomes" id="UP000325113"/>
    </source>
</evidence>
<dbReference type="SUPFAM" id="SSF57184">
    <property type="entry name" value="Growth factor receptor domain"/>
    <property type="match status" value="1"/>
</dbReference>
<reference evidence="7 8" key="1">
    <citation type="submission" date="2019-07" db="EMBL/GenBank/DDBJ databases">
        <title>Genomes of Cafeteria roenbergensis.</title>
        <authorList>
            <person name="Fischer M.G."/>
            <person name="Hackl T."/>
            <person name="Roman M."/>
        </authorList>
    </citation>
    <scope>NUCLEOTIDE SEQUENCE [LARGE SCALE GENOMIC DNA]</scope>
    <source>
        <strain evidence="7 8">Cflag</strain>
    </source>
</reference>
<evidence type="ECO:0000256" key="2">
    <source>
        <dbReference type="ARBA" id="ARBA00022692"/>
    </source>
</evidence>
<evidence type="ECO:0000256" key="4">
    <source>
        <dbReference type="ARBA" id="ARBA00023180"/>
    </source>
</evidence>
<evidence type="ECO:0000313" key="7">
    <source>
        <dbReference type="EMBL" id="KAA0156517.1"/>
    </source>
</evidence>
<keyword evidence="2" id="KW-0812">Transmembrane</keyword>
<dbReference type="Gene3D" id="2.60.40.60">
    <property type="entry name" value="Cadherins"/>
    <property type="match status" value="8"/>
</dbReference>
<dbReference type="InterPro" id="IPR015919">
    <property type="entry name" value="Cadherin-like_sf"/>
</dbReference>
<dbReference type="CDD" id="cd00185">
    <property type="entry name" value="TNFRSF"/>
    <property type="match status" value="1"/>
</dbReference>
<dbReference type="InterPro" id="IPR002909">
    <property type="entry name" value="IPT_dom"/>
</dbReference>
<comment type="subcellular location">
    <subcellularLocation>
        <location evidence="1">Membrane</location>
        <topology evidence="1">Single-pass membrane protein</topology>
    </subcellularLocation>
</comment>
<dbReference type="SUPFAM" id="SSF81296">
    <property type="entry name" value="E set domains"/>
    <property type="match status" value="1"/>
</dbReference>
<dbReference type="Pfam" id="PF01833">
    <property type="entry name" value="TIG"/>
    <property type="match status" value="1"/>
</dbReference>
<comment type="caution">
    <text evidence="7">The sequence shown here is derived from an EMBL/GenBank/DDBJ whole genome shotgun (WGS) entry which is preliminary data.</text>
</comment>
<keyword evidence="3" id="KW-1133">Transmembrane helix</keyword>
<dbReference type="CDD" id="cd00603">
    <property type="entry name" value="IPT_PCSR"/>
    <property type="match status" value="1"/>
</dbReference>
<proteinExistence type="predicted"/>
<keyword evidence="4" id="KW-0325">Glycoprotein</keyword>
<sequence length="2381" mass="241179">MLVLLLLAAGLARASHFRYGNINWKHTSGMQVEFAFTTGWRRTFFNVGLGGKVNTGRLVFGDGTSASTSFTVSSLSMTDDWIVGSTPAIKHTYSVSTATAYFRGCCRIAMKGPLSNRDWNVQTTVDLNPTPQGWINDSPVSSGLPIVDIFTGVTNTWTVPASDDDGDQLTYRLATAAETTAKSTGGNPAGMVVSGGVVQWSPSETGLYGAQVIIADPYSSIAVDFIVRVKEPEGSICHGGENANPTFIQPSPWVDASLPTCFVPNMATPFTIRAEDSADTCDKLTIQSGSLPAGATLTKTSGTNPVDYRFSWTPQTSDAGNHLVCFIAQDEVGGFSSQECVTLYVPNAAAGVPTISSTSPSQGETTGSTAITLKGTNFERGSGLYCRFSFEDIPDKTLVQAIYVSTTEIVCLAPKQPSGAGTKLTLEVSNLASCDVWVTALNNVDFFYKACPPGSTMSGPTCSECPKGTYQAGGSAGGEDECSDCPAGRYGDSLGLKSPLCSGECPKGYYCPAGTSSRNEHPCPAGTYGSTTGLTSSACSGLTSAGYYSTGGGTSATQYPCAAGRYGSGGQTNSQCSGPCPPGKYCPQGTASGSGPDCGAASTYCPEGSASPLLVEEGYYSFGGESSAVRTGSAICEKGYYCSNGERSPCPAGRFGSTEGLSSPACSGPCTAGFLCPSASTSSTAEECDVDGSGDVYCPEGTAVRRSVSTGYYSSPLSAPASQRSAQTLCEEQYVCISGERKPKVEWTGGCRATTDLEEATGGILGGADFVALFSLDENGPSTKTLLGSLTAVSNQQGAAAAVSYTVVSTRPSPSSTCSSTAAVTLEAFSTSRRVYAQGPLDFEQCSKFELLVRATGGTYSIDCAVTVDVKDKNDAPKVSDEDAGQELSFSIVSGDAGIFTIGSCSGQLSLAVDNALDYEQRSSYSLTVRARDDHPTDPKEVTIAVTVQVTDVNEAPRFDRPARGTSAFNSSLHFDLVVDENSPAGAALSGSSAGPSASDPDTPTASSSNTLTYSIRAQDPELFAINAATGAMSVSAAVGSGAEGAPAAVDFENLVGGEVAVTVRVSDELGLSDTQTFLVRVSDLNDPPVVPQSVNVSLAEGSAVGAEVTDSVTASDEDRPSSPVTFAIASEQLFVRSTGEWETTSPLSAASYAAVRDGDLAAHVAVSAASTSSVALDFERVSAARLLLRATDSPHLGLPPNQRDTLVTVELSDVNERPFFVGPAGSAAASEAARASLPASPSAPYVAPPPRAGTIVLNVSELASPGLLVGGLASFDPDTVAAQTLFVTAVSGSGSSVFGINTQGNVTLIGDPAVSAGGAVLDFERTQVYRTTVRVTDSGSPPLSDTAVLEVRVMDEQEPPAITAGQTFTIDENAGAGTAVSGGAVAAVDPRRGGQRWRPGGPGSRSSSATSTTSSSRGATVSVRVTDTAGNSHTANVVVTVNDLNERPADPSTTQRLAVAELSPVGTAVGALVVSDVDDGDSVAVVLEGVVPPAVPGAQDACASASLFELDPSLGAVAGALRLKSAAPTRPLAVDDATQFGFGCNVTFKGQDAAGLLSPLGYAWVELVRNNEPPTYNGVLPTTISVPESTAGGSVLLASLGATDPNEDQTLSHSIRAVRPDALLPVFSLQAGGAGALSLRPGFSLDHETTPSVSVTVETRDDGLPTGLKTTAVITITVTDVPESPVLSIAAGATGGGMAVDENSAAGTAVGSMGATDQDASETLTFSIAPRAGSGVPAAALPFEVHPSTGAITVSETAAPGTAVAVVTAADPDDPEHPLGWGRLSYRVVPSPAQAGAADEASADAGAAAAPYSTSGTAEVFEVSPSGVVSVAALLDFEDQERHDVVVEVLDGDSGAPLGVNVTVSIRVVDSPLDTAVDSLEGALLHPSAGGDDLDFVGQGLGATARRLARAASGADAPAPSYTFTALAVGQPDGRKYNSTTCAQSPAGDNSRVRCATPPGYGTAWAWTLRWSAAYTGDATAPLGGDAAVLHDRTSVQPPTVSAVLQGLRSEPTAGGSVLEVEGSNFGPLSAPVTVRFGASTGMELAAVGCAVSVAHTRVRCTTVAGVGTGLGVVVGVAGQLSARFEPQPPALPLGYAAPAVSGIVVLSASADPRDAVPLFSLGASTAALTTSGQSLQIVLQGTNFGAQASTFSLRFGGGAGRADKYLVSGAAMDCSVVVSHTVVACDAPAGQGVGLRVAVEVGGQLSPLAADAGSTTLSFTPPTVTEVSGQGAVQGSTAGDEDLVLVGTNFPPVGDLPDPVVRFGPSPSGDVYVAQGCRVTVSGARIECTTAEGVGAELGGPGASEASTVGGADWYVDVTGRNFGPVGHGAVDSVTYAKPAIAAGTEPGVIFEAACTVRDAHTRLRCNISQGAGRTWRGT</sequence>
<dbReference type="SUPFAM" id="SSF49313">
    <property type="entry name" value="Cadherin-like"/>
    <property type="match status" value="5"/>
</dbReference>
<feature type="domain" description="Cadherin" evidence="6">
    <location>
        <begin position="1252"/>
        <end position="1363"/>
    </location>
</feature>
<organism evidence="7 8">
    <name type="scientific">Cafeteria roenbergensis</name>
    <name type="common">Marine flagellate</name>
    <dbReference type="NCBI Taxonomy" id="33653"/>
    <lineage>
        <taxon>Eukaryota</taxon>
        <taxon>Sar</taxon>
        <taxon>Stramenopiles</taxon>
        <taxon>Bigyra</taxon>
        <taxon>Opalozoa</taxon>
        <taxon>Bicosoecida</taxon>
        <taxon>Cafeteriaceae</taxon>
        <taxon>Cafeteria</taxon>
    </lineage>
</organism>
<dbReference type="Gene3D" id="2.10.50.10">
    <property type="entry name" value="Tumor Necrosis Factor Receptor, subunit A, domain 2"/>
    <property type="match status" value="1"/>
</dbReference>
<feature type="compositionally biased region" description="Low complexity" evidence="5">
    <location>
        <begin position="1397"/>
        <end position="1421"/>
    </location>
</feature>
<evidence type="ECO:0000259" key="6">
    <source>
        <dbReference type="PROSITE" id="PS50268"/>
    </source>
</evidence>
<feature type="region of interest" description="Disordered" evidence="5">
    <location>
        <begin position="1383"/>
        <end position="1421"/>
    </location>
</feature>
<feature type="region of interest" description="Disordered" evidence="5">
    <location>
        <begin position="986"/>
        <end position="1009"/>
    </location>
</feature>
<dbReference type="Pfam" id="PF00028">
    <property type="entry name" value="Cadherin"/>
    <property type="match status" value="2"/>
</dbReference>
<dbReference type="GO" id="GO:0005886">
    <property type="term" value="C:plasma membrane"/>
    <property type="evidence" value="ECO:0007669"/>
    <property type="project" value="TreeGrafter"/>
</dbReference>
<dbReference type="EMBL" id="VLTM01000081">
    <property type="protein sequence ID" value="KAA0156517.1"/>
    <property type="molecule type" value="Genomic_DNA"/>
</dbReference>
<dbReference type="InterPro" id="IPR013783">
    <property type="entry name" value="Ig-like_fold"/>
</dbReference>
<accession>A0A5A8CVX1</accession>
<feature type="domain" description="Cadherin" evidence="6">
    <location>
        <begin position="971"/>
        <end position="1091"/>
    </location>
</feature>
<feature type="domain" description="Cadherin" evidence="6">
    <location>
        <begin position="879"/>
        <end position="959"/>
    </location>
</feature>